<dbReference type="PANTHER" id="PTHR18895">
    <property type="entry name" value="HEMK METHYLTRANSFERASE"/>
    <property type="match status" value="1"/>
</dbReference>
<dbReference type="CDD" id="cd02440">
    <property type="entry name" value="AdoMet_MTases"/>
    <property type="match status" value="1"/>
</dbReference>
<keyword evidence="1" id="KW-0489">Methyltransferase</keyword>
<organism evidence="1 3">
    <name type="scientific">Lysinibacillus sphaericus</name>
    <name type="common">Bacillus sphaericus</name>
    <dbReference type="NCBI Taxonomy" id="1421"/>
    <lineage>
        <taxon>Bacteria</taxon>
        <taxon>Bacillati</taxon>
        <taxon>Bacillota</taxon>
        <taxon>Bacilli</taxon>
        <taxon>Bacillales</taxon>
        <taxon>Bacillaceae</taxon>
        <taxon>Lysinibacillus</taxon>
    </lineage>
</organism>
<dbReference type="GO" id="GO:0008168">
    <property type="term" value="F:methyltransferase activity"/>
    <property type="evidence" value="ECO:0007669"/>
    <property type="project" value="UniProtKB-KW"/>
</dbReference>
<proteinExistence type="predicted"/>
<dbReference type="SUPFAM" id="SSF53335">
    <property type="entry name" value="S-adenosyl-L-methionine-dependent methyltransferases"/>
    <property type="match status" value="1"/>
</dbReference>
<evidence type="ECO:0000313" key="3">
    <source>
        <dbReference type="Proteomes" id="UP000238825"/>
    </source>
</evidence>
<dbReference type="InterPro" id="IPR002052">
    <property type="entry name" value="DNA_methylase_N6_adenine_CS"/>
</dbReference>
<dbReference type="Proteomes" id="UP000238825">
    <property type="component" value="Chromosome"/>
</dbReference>
<dbReference type="EMBL" id="CP019980">
    <property type="protein sequence ID" value="AVK96917.1"/>
    <property type="molecule type" value="Genomic_DNA"/>
</dbReference>
<protein>
    <submittedName>
        <fullName evidence="1">Modification methylase HemK</fullName>
    </submittedName>
    <submittedName>
        <fullName evidence="2">Protein-(Glutamine-N5) methyltransferase</fullName>
        <ecNumber evidence="2">2.1.1.-</ecNumber>
    </submittedName>
</protein>
<dbReference type="PANTHER" id="PTHR18895:SF74">
    <property type="entry name" value="MTRF1L RELEASE FACTOR GLUTAMINE METHYLTRANSFERASE"/>
    <property type="match status" value="1"/>
</dbReference>
<keyword evidence="2" id="KW-0808">Transferase</keyword>
<dbReference type="Proteomes" id="UP000255295">
    <property type="component" value="Unassembled WGS sequence"/>
</dbReference>
<dbReference type="Gene3D" id="3.40.50.150">
    <property type="entry name" value="Vaccinia Virus protein VP39"/>
    <property type="match status" value="1"/>
</dbReference>
<evidence type="ECO:0000313" key="1">
    <source>
        <dbReference type="EMBL" id="AVK96917.1"/>
    </source>
</evidence>
<dbReference type="GO" id="GO:0032259">
    <property type="term" value="P:methylation"/>
    <property type="evidence" value="ECO:0007669"/>
    <property type="project" value="UniProtKB-KW"/>
</dbReference>
<reference evidence="1 3" key="1">
    <citation type="submission" date="2017-03" db="EMBL/GenBank/DDBJ databases">
        <title>The whole genome sequencing and assembly of Lysinibacillus sphaericus DSM 28T strain.</title>
        <authorList>
            <person name="Lee Y.-J."/>
            <person name="Yi H."/>
            <person name="Bahn Y.-S."/>
            <person name="Kim J.F."/>
            <person name="Lee D.-W."/>
        </authorList>
    </citation>
    <scope>NUCLEOTIDE SEQUENCE [LARGE SCALE GENOMIC DNA]</scope>
    <source>
        <strain evidence="1 3">DSM 28</strain>
    </source>
</reference>
<dbReference type="AlphaFoldDB" id="A0A2S0K0M9"/>
<dbReference type="Pfam" id="PF03602">
    <property type="entry name" value="Cons_hypoth95"/>
    <property type="match status" value="1"/>
</dbReference>
<evidence type="ECO:0000313" key="2">
    <source>
        <dbReference type="EMBL" id="SUV17241.1"/>
    </source>
</evidence>
<sequence length="276" mass="31139">MKTKDDYINLLKNAGVWDPVGDYEKIYSQYYFTEAGQNDPIAVKEFEADIHERCNRIPLEHIVGYAELNANRYVVGTGVFIPRIQSLGIVEWLKENKAIAPSSFVYDLCSGSGAIGIEIWKMTNANIVCIEKSDLATKYLKRNILRHNAEKVDVYQGDIKEYFDDMPQKAVEAEIVISNPPYVPKEMAQPPEWGVHHPEESVYAEQDGLDIIYASALFANRALKKDGVVLIEHDENQGESVSAILASNNFYNIQTIVSEKYSDETGLSIFTIGYKL</sequence>
<dbReference type="RefSeq" id="WP_024361672.1">
    <property type="nucleotide sequence ID" value="NZ_BJNS01000010.1"/>
</dbReference>
<reference evidence="2 4" key="2">
    <citation type="submission" date="2018-06" db="EMBL/GenBank/DDBJ databases">
        <authorList>
            <consortium name="Pathogen Informatics"/>
            <person name="Doyle S."/>
        </authorList>
    </citation>
    <scope>NUCLEOTIDE SEQUENCE [LARGE SCALE GENOMIC DNA]</scope>
    <source>
        <strain evidence="2 4">NCTC10338</strain>
    </source>
</reference>
<dbReference type="PROSITE" id="PS00092">
    <property type="entry name" value="N6_MTASE"/>
    <property type="match status" value="1"/>
</dbReference>
<evidence type="ECO:0000313" key="4">
    <source>
        <dbReference type="Proteomes" id="UP000255295"/>
    </source>
</evidence>
<dbReference type="GO" id="GO:0003676">
    <property type="term" value="F:nucleic acid binding"/>
    <property type="evidence" value="ECO:0007669"/>
    <property type="project" value="InterPro"/>
</dbReference>
<accession>A0A2S0K0M9</accession>
<name>A0A2S0K0M9_LYSSH</name>
<dbReference type="EMBL" id="UFSZ01000001">
    <property type="protein sequence ID" value="SUV17241.1"/>
    <property type="molecule type" value="Genomic_DNA"/>
</dbReference>
<gene>
    <name evidence="2" type="primary">prmC_2</name>
    <name evidence="1" type="ORF">LS41612_11920</name>
    <name evidence="2" type="ORF">NCTC10338_02334</name>
</gene>
<dbReference type="InterPro" id="IPR050320">
    <property type="entry name" value="N5-glutamine_MTase"/>
</dbReference>
<dbReference type="EC" id="2.1.1.-" evidence="2"/>
<dbReference type="InterPro" id="IPR029063">
    <property type="entry name" value="SAM-dependent_MTases_sf"/>
</dbReference>